<name>A0ABS3YNF1_9BACT</name>
<keyword evidence="1" id="KW-0812">Transmembrane</keyword>
<feature type="transmembrane region" description="Helical" evidence="1">
    <location>
        <begin position="64"/>
        <end position="81"/>
    </location>
</feature>
<evidence type="ECO:0000256" key="1">
    <source>
        <dbReference type="SAM" id="Phobius"/>
    </source>
</evidence>
<evidence type="ECO:0000313" key="2">
    <source>
        <dbReference type="EMBL" id="MBO9199416.1"/>
    </source>
</evidence>
<gene>
    <name evidence="2" type="ORF">J7I42_04000</name>
</gene>
<keyword evidence="1" id="KW-0472">Membrane</keyword>
<sequence>MGLSNLGIFHTVIGLMAIVAALISFFRFGKINLTHLTGKIYFYGTVITALTALGISKHGGFNPGHIFSILIFILVVIAFFISSKKKGYNRARYFENFFLSFSFFLSLLPTVNETFTRIPVGHPLAKDIADPLIAKTLLVLLVLFVAGSIYQFIRQRVVNKMYREELKPH</sequence>
<protein>
    <recommendedName>
        <fullName evidence="4">DUF2306 domain-containing protein</fullName>
    </recommendedName>
</protein>
<reference evidence="2 3" key="1">
    <citation type="submission" date="2021-03" db="EMBL/GenBank/DDBJ databases">
        <title>Assistant Professor.</title>
        <authorList>
            <person name="Huq M.A."/>
        </authorList>
    </citation>
    <scope>NUCLEOTIDE SEQUENCE [LARGE SCALE GENOMIC DNA]</scope>
    <source>
        <strain evidence="2 3">MAH-29</strain>
    </source>
</reference>
<proteinExistence type="predicted"/>
<comment type="caution">
    <text evidence="2">The sequence shown here is derived from an EMBL/GenBank/DDBJ whole genome shotgun (WGS) entry which is preliminary data.</text>
</comment>
<dbReference type="RefSeq" id="WP_209137482.1">
    <property type="nucleotide sequence ID" value="NZ_JAGHKO010000001.1"/>
</dbReference>
<feature type="transmembrane region" description="Helical" evidence="1">
    <location>
        <begin position="6"/>
        <end position="28"/>
    </location>
</feature>
<feature type="transmembrane region" description="Helical" evidence="1">
    <location>
        <begin position="132"/>
        <end position="153"/>
    </location>
</feature>
<dbReference type="Proteomes" id="UP000677244">
    <property type="component" value="Unassembled WGS sequence"/>
</dbReference>
<keyword evidence="3" id="KW-1185">Reference proteome</keyword>
<evidence type="ECO:0008006" key="4">
    <source>
        <dbReference type="Google" id="ProtNLM"/>
    </source>
</evidence>
<dbReference type="EMBL" id="JAGHKO010000001">
    <property type="protein sequence ID" value="MBO9199416.1"/>
    <property type="molecule type" value="Genomic_DNA"/>
</dbReference>
<organism evidence="2 3">
    <name type="scientific">Niastella soli</name>
    <dbReference type="NCBI Taxonomy" id="2821487"/>
    <lineage>
        <taxon>Bacteria</taxon>
        <taxon>Pseudomonadati</taxon>
        <taxon>Bacteroidota</taxon>
        <taxon>Chitinophagia</taxon>
        <taxon>Chitinophagales</taxon>
        <taxon>Chitinophagaceae</taxon>
        <taxon>Niastella</taxon>
    </lineage>
</organism>
<feature type="transmembrane region" description="Helical" evidence="1">
    <location>
        <begin position="40"/>
        <end position="58"/>
    </location>
</feature>
<evidence type="ECO:0000313" key="3">
    <source>
        <dbReference type="Proteomes" id="UP000677244"/>
    </source>
</evidence>
<accession>A0ABS3YNF1</accession>
<keyword evidence="1" id="KW-1133">Transmembrane helix</keyword>
<feature type="transmembrane region" description="Helical" evidence="1">
    <location>
        <begin position="93"/>
        <end position="112"/>
    </location>
</feature>